<dbReference type="InterPro" id="IPR000600">
    <property type="entry name" value="ROK"/>
</dbReference>
<dbReference type="EMBL" id="AEEL01000002">
    <property type="protein sequence ID" value="EFM28393.1"/>
    <property type="molecule type" value="Genomic_DNA"/>
</dbReference>
<dbReference type="AlphaFoldDB" id="E0PBB9"/>
<keyword evidence="3" id="KW-1185">Reference proteome</keyword>
<evidence type="ECO:0000313" key="3">
    <source>
        <dbReference type="Proteomes" id="UP000004290"/>
    </source>
</evidence>
<dbReference type="HOGENOM" id="CLU_036604_0_2_9"/>
<evidence type="ECO:0000313" key="2">
    <source>
        <dbReference type="EMBL" id="EFM28393.1"/>
    </source>
</evidence>
<dbReference type="CDD" id="cd24152">
    <property type="entry name" value="ASKHA_NBD_ROK-like"/>
    <property type="match status" value="1"/>
</dbReference>
<dbReference type="Proteomes" id="UP000004290">
    <property type="component" value="Unassembled WGS sequence"/>
</dbReference>
<reference evidence="2 3" key="1">
    <citation type="submission" date="2010-07" db="EMBL/GenBank/DDBJ databases">
        <authorList>
            <person name="Muzny D."/>
            <person name="Qin X."/>
            <person name="Deng J."/>
            <person name="Jiang H."/>
            <person name="Liu Y."/>
            <person name="Qu J."/>
            <person name="Song X.-Z."/>
            <person name="Zhang L."/>
            <person name="Thornton R."/>
            <person name="Coyle M."/>
            <person name="Francisco L."/>
            <person name="Jackson L."/>
            <person name="Javaid M."/>
            <person name="Korchina V."/>
            <person name="Kovar C."/>
            <person name="Mata R."/>
            <person name="Mathew T."/>
            <person name="Ngo R."/>
            <person name="Nguyen L."/>
            <person name="Nguyen N."/>
            <person name="Okwuonu G."/>
            <person name="Ongeri F."/>
            <person name="Pham C."/>
            <person name="Simmons D."/>
            <person name="Wilczek-Boney K."/>
            <person name="Hale W."/>
            <person name="Jakkamsetti A."/>
            <person name="Pham P."/>
            <person name="Ruth R."/>
            <person name="San Lucas F."/>
            <person name="Warren J."/>
            <person name="Zhang J."/>
            <person name="Zhao Z."/>
            <person name="Zhou C."/>
            <person name="Zhu D."/>
            <person name="Lee S."/>
            <person name="Bess C."/>
            <person name="Blankenburg K."/>
            <person name="Forbes L."/>
            <person name="Fu Q."/>
            <person name="Gubbala S."/>
            <person name="Hirani K."/>
            <person name="Jayaseelan J.C."/>
            <person name="Lara F."/>
            <person name="Munidasa M."/>
            <person name="Palculict T."/>
            <person name="Patil S."/>
            <person name="Pu L.-L."/>
            <person name="Saada N."/>
            <person name="Tang L."/>
            <person name="Weissenberger G."/>
            <person name="Zhu Y."/>
            <person name="Hemphill L."/>
            <person name="Shang Y."/>
            <person name="Youmans B."/>
            <person name="Ayvaz T."/>
            <person name="Ross M."/>
            <person name="Santibanez J."/>
            <person name="Aqrawi P."/>
            <person name="Gross S."/>
            <person name="Joshi V."/>
            <person name="Fowler G."/>
            <person name="Nazareth L."/>
            <person name="Reid J."/>
            <person name="Worley K."/>
            <person name="Petrosino J."/>
            <person name="Highlander S."/>
            <person name="Gibbs R."/>
        </authorList>
    </citation>
    <scope>NUCLEOTIDE SEQUENCE [LARGE SCALE GENOMIC DNA]</scope>
    <source>
        <strain evidence="2 3">ATCC 700338</strain>
    </source>
</reference>
<organism evidence="2 3">
    <name type="scientific">Streptococcus equinus ATCC 700338</name>
    <dbReference type="NCBI Taxonomy" id="864569"/>
    <lineage>
        <taxon>Bacteria</taxon>
        <taxon>Bacillati</taxon>
        <taxon>Bacillota</taxon>
        <taxon>Bacilli</taxon>
        <taxon>Lactobacillales</taxon>
        <taxon>Streptococcaceae</taxon>
        <taxon>Streptococcus</taxon>
    </lineage>
</organism>
<proteinExistence type="inferred from homology"/>
<protein>
    <submittedName>
        <fullName evidence="2">ROK family protein</fullName>
    </submittedName>
</protein>
<dbReference type="PANTHER" id="PTHR18964">
    <property type="entry name" value="ROK (REPRESSOR, ORF, KINASE) FAMILY"/>
    <property type="match status" value="1"/>
</dbReference>
<gene>
    <name evidence="2" type="ORF">HMPREF9319_0142</name>
</gene>
<dbReference type="Gene3D" id="3.30.420.40">
    <property type="match status" value="2"/>
</dbReference>
<comment type="similarity">
    <text evidence="1">Belongs to the ROK (NagC/XylR) family.</text>
</comment>
<evidence type="ECO:0000256" key="1">
    <source>
        <dbReference type="ARBA" id="ARBA00006479"/>
    </source>
</evidence>
<dbReference type="Pfam" id="PF00480">
    <property type="entry name" value="ROK"/>
    <property type="match status" value="1"/>
</dbReference>
<comment type="caution">
    <text evidence="2">The sequence shown here is derived from an EMBL/GenBank/DDBJ whole genome shotgun (WGS) entry which is preliminary data.</text>
</comment>
<dbReference type="InterPro" id="IPR043129">
    <property type="entry name" value="ATPase_NBD"/>
</dbReference>
<accession>E0PBB9</accession>
<name>E0PBB9_STREI</name>
<dbReference type="SUPFAM" id="SSF53067">
    <property type="entry name" value="Actin-like ATPase domain"/>
    <property type="match status" value="1"/>
</dbReference>
<dbReference type="PANTHER" id="PTHR18964:SF170">
    <property type="entry name" value="SUGAR KINASE"/>
    <property type="match status" value="1"/>
</dbReference>
<sequence length="291" mass="31115">MEKKMNLVVFDIGGTSVKYGLYQDGSIEKKSSFATPKTWDEMKENLYQVFKELSDADTKGVAISSPGAVDTEEGVIKGLSAIPYIHRFKIVDELEALFGLPVAIENDANCAGLAESKFGIGQDSKNALYFIIGSGIGGAVCQNGQLYKGSSLFGGEFGYMIIENGKTLSTLASPVQVADRYAKAHGLTDFSGKDLFDLADSGDEEAKAALAGLYDALATGIFNCLVSFNPDLVGIGGGISVRPDLVSELDKRIQKLIHDTEASELTYELKSCQFKNDANLLGAASNFLNTK</sequence>